<proteinExistence type="predicted"/>
<protein>
    <submittedName>
        <fullName evidence="2">Uncharacterized protein</fullName>
    </submittedName>
</protein>
<keyword evidence="1" id="KW-0472">Membrane</keyword>
<evidence type="ECO:0000313" key="3">
    <source>
        <dbReference type="Proteomes" id="UP000321367"/>
    </source>
</evidence>
<dbReference type="AlphaFoldDB" id="A0A5C6ZUG2"/>
<feature type="transmembrane region" description="Helical" evidence="1">
    <location>
        <begin position="76"/>
        <end position="96"/>
    </location>
</feature>
<dbReference type="EMBL" id="VORY01000005">
    <property type="protein sequence ID" value="TXD94254.1"/>
    <property type="molecule type" value="Genomic_DNA"/>
</dbReference>
<keyword evidence="1" id="KW-0812">Transmembrane</keyword>
<dbReference type="RefSeq" id="WP_146931064.1">
    <property type="nucleotide sequence ID" value="NZ_CBCSHZ010000024.1"/>
</dbReference>
<keyword evidence="3" id="KW-1185">Reference proteome</keyword>
<accession>A0A5C6ZUG2</accession>
<comment type="caution">
    <text evidence="2">The sequence shown here is derived from an EMBL/GenBank/DDBJ whole genome shotgun (WGS) entry which is preliminary data.</text>
</comment>
<name>A0A5C6ZUG2_9FLAO</name>
<feature type="transmembrane region" description="Helical" evidence="1">
    <location>
        <begin position="52"/>
        <end position="70"/>
    </location>
</feature>
<feature type="transmembrane region" description="Helical" evidence="1">
    <location>
        <begin position="117"/>
        <end position="139"/>
    </location>
</feature>
<dbReference type="OrthoDB" id="983172at2"/>
<evidence type="ECO:0000256" key="1">
    <source>
        <dbReference type="SAM" id="Phobius"/>
    </source>
</evidence>
<keyword evidence="1" id="KW-1133">Transmembrane helix</keyword>
<gene>
    <name evidence="2" type="ORF">ES724_06285</name>
</gene>
<evidence type="ECO:0000313" key="2">
    <source>
        <dbReference type="EMBL" id="TXD94254.1"/>
    </source>
</evidence>
<dbReference type="Proteomes" id="UP000321367">
    <property type="component" value="Unassembled WGS sequence"/>
</dbReference>
<reference evidence="2 3" key="1">
    <citation type="submission" date="2019-08" db="EMBL/GenBank/DDBJ databases">
        <title>Genome sequence of Gillisia hiemivivida IC154 (type strain).</title>
        <authorList>
            <person name="Bowman J.P."/>
        </authorList>
    </citation>
    <scope>NUCLEOTIDE SEQUENCE [LARGE SCALE GENOMIC DNA]</scope>
    <source>
        <strain evidence="2 3">IC154</strain>
    </source>
</reference>
<organism evidence="2 3">
    <name type="scientific">Gillisia hiemivivida</name>
    <dbReference type="NCBI Taxonomy" id="291190"/>
    <lineage>
        <taxon>Bacteria</taxon>
        <taxon>Pseudomonadati</taxon>
        <taxon>Bacteroidota</taxon>
        <taxon>Flavobacteriia</taxon>
        <taxon>Flavobacteriales</taxon>
        <taxon>Flavobacteriaceae</taxon>
        <taxon>Gillisia</taxon>
    </lineage>
</organism>
<sequence length="147" mass="16513">MDKLKETTTPTDKIYKERAIWVGSFLGGPLIAGYFIAENYKALNDPENAKATWTYTIPITILIFSLALIIPKFENFPSLLIPLTYSMGAYLFSKYYQGPGMEAHLESGGEEFGWGRIIWISILGLVLTFIMMFLFVFIIDGLGILPA</sequence>
<feature type="transmembrane region" description="Helical" evidence="1">
    <location>
        <begin position="20"/>
        <end position="40"/>
    </location>
</feature>